<evidence type="ECO:0000313" key="2">
    <source>
        <dbReference type="Proteomes" id="UP001630127"/>
    </source>
</evidence>
<reference evidence="1 2" key="1">
    <citation type="submission" date="2024-11" db="EMBL/GenBank/DDBJ databases">
        <title>A near-complete genome assembly of Cinchona calisaya.</title>
        <authorList>
            <person name="Lian D.C."/>
            <person name="Zhao X.W."/>
            <person name="Wei L."/>
        </authorList>
    </citation>
    <scope>NUCLEOTIDE SEQUENCE [LARGE SCALE GENOMIC DNA]</scope>
    <source>
        <tissue evidence="1">Nenye</tissue>
    </source>
</reference>
<organism evidence="1 2">
    <name type="scientific">Cinchona calisaya</name>
    <dbReference type="NCBI Taxonomy" id="153742"/>
    <lineage>
        <taxon>Eukaryota</taxon>
        <taxon>Viridiplantae</taxon>
        <taxon>Streptophyta</taxon>
        <taxon>Embryophyta</taxon>
        <taxon>Tracheophyta</taxon>
        <taxon>Spermatophyta</taxon>
        <taxon>Magnoliopsida</taxon>
        <taxon>eudicotyledons</taxon>
        <taxon>Gunneridae</taxon>
        <taxon>Pentapetalae</taxon>
        <taxon>asterids</taxon>
        <taxon>lamiids</taxon>
        <taxon>Gentianales</taxon>
        <taxon>Rubiaceae</taxon>
        <taxon>Cinchonoideae</taxon>
        <taxon>Cinchoneae</taxon>
        <taxon>Cinchona</taxon>
    </lineage>
</organism>
<evidence type="ECO:0000313" key="1">
    <source>
        <dbReference type="EMBL" id="KAL3504430.1"/>
    </source>
</evidence>
<protein>
    <submittedName>
        <fullName evidence="1">Uncharacterized protein</fullName>
    </submittedName>
</protein>
<proteinExistence type="predicted"/>
<dbReference type="Proteomes" id="UP001630127">
    <property type="component" value="Unassembled WGS sequence"/>
</dbReference>
<dbReference type="EMBL" id="JBJUIK010000014">
    <property type="protein sequence ID" value="KAL3504430.1"/>
    <property type="molecule type" value="Genomic_DNA"/>
</dbReference>
<accession>A0ABD2YEY9</accession>
<sequence length="174" mass="19976">MVGVHTCVDYALELLKGLKVPVGDDFDDILWCKDNLQLQLKFFRTFLRYIAKWSDKDKNEYLESFPTNIESALRDAEPDLAAHCAIANENLMVEQQTLLSAFYGFNQRISPFEGRIAETYNYLSTVSHPPISHHLVFDEFVDSVQENLEDLAFKLQKNYRKQGQIPPSGALENV</sequence>
<keyword evidence="2" id="KW-1185">Reference proteome</keyword>
<gene>
    <name evidence="1" type="ORF">ACH5RR_034271</name>
</gene>
<name>A0ABD2YEY9_9GENT</name>
<dbReference type="AlphaFoldDB" id="A0ABD2YEY9"/>
<comment type="caution">
    <text evidence="1">The sequence shown here is derived from an EMBL/GenBank/DDBJ whole genome shotgun (WGS) entry which is preliminary data.</text>
</comment>